<dbReference type="WBParaSite" id="SBAD_0000618601-mRNA-1">
    <property type="protein sequence ID" value="SBAD_0000618601-mRNA-1"/>
    <property type="gene ID" value="SBAD_0000618601"/>
</dbReference>
<evidence type="ECO:0000256" key="1">
    <source>
        <dbReference type="ARBA" id="ARBA00022801"/>
    </source>
</evidence>
<reference evidence="7 8" key="2">
    <citation type="submission" date="2018-11" db="EMBL/GenBank/DDBJ databases">
        <authorList>
            <consortium name="Pathogen Informatics"/>
        </authorList>
    </citation>
    <scope>NUCLEOTIDE SEQUENCE [LARGE SCALE GENOMIC DNA]</scope>
</reference>
<dbReference type="Gene3D" id="3.20.20.80">
    <property type="entry name" value="Glycosidases"/>
    <property type="match status" value="1"/>
</dbReference>
<dbReference type="GO" id="GO:0008061">
    <property type="term" value="F:chitin binding"/>
    <property type="evidence" value="ECO:0007669"/>
    <property type="project" value="InterPro"/>
</dbReference>
<proteinExistence type="inferred from homology"/>
<dbReference type="AlphaFoldDB" id="A0A183IQQ4"/>
<organism evidence="9">
    <name type="scientific">Soboliphyme baturini</name>
    <dbReference type="NCBI Taxonomy" id="241478"/>
    <lineage>
        <taxon>Eukaryota</taxon>
        <taxon>Metazoa</taxon>
        <taxon>Ecdysozoa</taxon>
        <taxon>Nematoda</taxon>
        <taxon>Enoplea</taxon>
        <taxon>Dorylaimia</taxon>
        <taxon>Dioctophymatida</taxon>
        <taxon>Dioctophymatoidea</taxon>
        <taxon>Soboliphymatidae</taxon>
        <taxon>Soboliphyme</taxon>
    </lineage>
</organism>
<dbReference type="SMART" id="SM00636">
    <property type="entry name" value="Glyco_18"/>
    <property type="match status" value="1"/>
</dbReference>
<dbReference type="GO" id="GO:0004568">
    <property type="term" value="F:chitinase activity"/>
    <property type="evidence" value="ECO:0007669"/>
    <property type="project" value="TreeGrafter"/>
</dbReference>
<keyword evidence="1 3" id="KW-0378">Hydrolase</keyword>
<protein>
    <submittedName>
        <fullName evidence="9">Glyco_18 domain-containing protein</fullName>
    </submittedName>
</protein>
<dbReference type="InterPro" id="IPR001579">
    <property type="entry name" value="Glyco_hydro_18_chit_AS"/>
</dbReference>
<dbReference type="Pfam" id="PF00704">
    <property type="entry name" value="Glyco_hydro_18"/>
    <property type="match status" value="1"/>
</dbReference>
<evidence type="ECO:0000256" key="3">
    <source>
        <dbReference type="RuleBase" id="RU000489"/>
    </source>
</evidence>
<dbReference type="PANTHER" id="PTHR11177:SF400">
    <property type="entry name" value="ENDOCHITINASE-RELATED"/>
    <property type="match status" value="1"/>
</dbReference>
<sequence length="266" mass="30071">MQKSHHVFIAVIIKIFGAKCNGGCRECDNPGIQFNKEQPPAVVTVFFTSGSSDSFTDPGGQQRRSCERTGLEIKPETARLTSGAPDDDKAETFIRGCYFTNWAQYRPGTGKYEPSHYIPGLCTHIFYAFAWMNENYTVRSYEWNDESTAWSKGLYELMNDHKRVQPDLKTLLLFKSMSASKATRQVFIDSTISFVRSHNFDGFDLDWEYPDTQTDKDNFILLIQEMSDAFKLEGTKTGRPRLLLTAAVAAGYGTIIKGYDVKNVAK</sequence>
<dbReference type="PANTHER" id="PTHR11177">
    <property type="entry name" value="CHITINASE"/>
    <property type="match status" value="1"/>
</dbReference>
<dbReference type="OrthoDB" id="76388at2759"/>
<dbReference type="InterPro" id="IPR050314">
    <property type="entry name" value="Glycosyl_Hydrlase_18"/>
</dbReference>
<feature type="signal peptide" evidence="5">
    <location>
        <begin position="1"/>
        <end position="20"/>
    </location>
</feature>
<dbReference type="GO" id="GO:0005576">
    <property type="term" value="C:extracellular region"/>
    <property type="evidence" value="ECO:0007669"/>
    <property type="project" value="TreeGrafter"/>
</dbReference>
<dbReference type="InterPro" id="IPR017853">
    <property type="entry name" value="GH"/>
</dbReference>
<evidence type="ECO:0000259" key="6">
    <source>
        <dbReference type="PROSITE" id="PS51910"/>
    </source>
</evidence>
<dbReference type="GO" id="GO:0005975">
    <property type="term" value="P:carbohydrate metabolic process"/>
    <property type="evidence" value="ECO:0007669"/>
    <property type="project" value="InterPro"/>
</dbReference>
<gene>
    <name evidence="7" type="ORF">SBAD_LOCUS5951</name>
</gene>
<dbReference type="InterPro" id="IPR001223">
    <property type="entry name" value="Glyco_hydro18_cat"/>
</dbReference>
<keyword evidence="8" id="KW-1185">Reference proteome</keyword>
<dbReference type="InterPro" id="IPR011583">
    <property type="entry name" value="Chitinase_II/V-like_cat"/>
</dbReference>
<feature type="chain" id="PRO_5043140167" evidence="5">
    <location>
        <begin position="21"/>
        <end position="266"/>
    </location>
</feature>
<dbReference type="PROSITE" id="PS01095">
    <property type="entry name" value="GH18_1"/>
    <property type="match status" value="1"/>
</dbReference>
<evidence type="ECO:0000313" key="7">
    <source>
        <dbReference type="EMBL" id="VDP08746.1"/>
    </source>
</evidence>
<dbReference type="PROSITE" id="PS51910">
    <property type="entry name" value="GH18_2"/>
    <property type="match status" value="1"/>
</dbReference>
<evidence type="ECO:0000256" key="5">
    <source>
        <dbReference type="SAM" id="SignalP"/>
    </source>
</evidence>
<comment type="similarity">
    <text evidence="4">Belongs to the glycosyl hydrolase 18 family.</text>
</comment>
<evidence type="ECO:0000256" key="2">
    <source>
        <dbReference type="ARBA" id="ARBA00023295"/>
    </source>
</evidence>
<name>A0A183IQQ4_9BILA</name>
<dbReference type="Proteomes" id="UP000270296">
    <property type="component" value="Unassembled WGS sequence"/>
</dbReference>
<reference evidence="9" key="1">
    <citation type="submission" date="2016-06" db="UniProtKB">
        <authorList>
            <consortium name="WormBaseParasite"/>
        </authorList>
    </citation>
    <scope>IDENTIFICATION</scope>
</reference>
<dbReference type="SUPFAM" id="SSF51445">
    <property type="entry name" value="(Trans)glycosidases"/>
    <property type="match status" value="1"/>
</dbReference>
<accession>A0A183IQQ4</accession>
<feature type="domain" description="GH18" evidence="6">
    <location>
        <begin position="93"/>
        <end position="266"/>
    </location>
</feature>
<evidence type="ECO:0000313" key="9">
    <source>
        <dbReference type="WBParaSite" id="SBAD_0000618601-mRNA-1"/>
    </source>
</evidence>
<evidence type="ECO:0000313" key="8">
    <source>
        <dbReference type="Proteomes" id="UP000270296"/>
    </source>
</evidence>
<dbReference type="GO" id="GO:0006032">
    <property type="term" value="P:chitin catabolic process"/>
    <property type="evidence" value="ECO:0007669"/>
    <property type="project" value="TreeGrafter"/>
</dbReference>
<keyword evidence="2 3" id="KW-0326">Glycosidase</keyword>
<dbReference type="EMBL" id="UZAM01009367">
    <property type="protein sequence ID" value="VDP08746.1"/>
    <property type="molecule type" value="Genomic_DNA"/>
</dbReference>
<evidence type="ECO:0000256" key="4">
    <source>
        <dbReference type="RuleBase" id="RU004453"/>
    </source>
</evidence>
<keyword evidence="5" id="KW-0732">Signal</keyword>